<dbReference type="CDD" id="cd04301">
    <property type="entry name" value="NAT_SF"/>
    <property type="match status" value="1"/>
</dbReference>
<dbReference type="FunFam" id="3.40.630.30:FF:000064">
    <property type="entry name" value="GNAT family acetyltransferase"/>
    <property type="match status" value="1"/>
</dbReference>
<name>A0A5N5QQ22_9AGAM</name>
<keyword evidence="3" id="KW-0012">Acyltransferase</keyword>
<feature type="domain" description="N-acetyltransferase" evidence="5">
    <location>
        <begin position="4"/>
        <end position="163"/>
    </location>
</feature>
<comment type="caution">
    <text evidence="6">The sequence shown here is derived from an EMBL/GenBank/DDBJ whole genome shotgun (WGS) entry which is preliminary data.</text>
</comment>
<accession>A0A5N5QQ22</accession>
<evidence type="ECO:0000313" key="6">
    <source>
        <dbReference type="EMBL" id="KAB5593641.1"/>
    </source>
</evidence>
<dbReference type="InterPro" id="IPR016181">
    <property type="entry name" value="Acyl_CoA_acyltransferase"/>
</dbReference>
<dbReference type="OrthoDB" id="7305308at2759"/>
<comment type="similarity">
    <text evidence="1">Belongs to the acetyltransferase family.</text>
</comment>
<dbReference type="Gene3D" id="3.40.630.30">
    <property type="match status" value="1"/>
</dbReference>
<dbReference type="EMBL" id="SSOP01000033">
    <property type="protein sequence ID" value="KAB5593641.1"/>
    <property type="molecule type" value="Genomic_DNA"/>
</dbReference>
<dbReference type="Proteomes" id="UP000383932">
    <property type="component" value="Unassembled WGS sequence"/>
</dbReference>
<gene>
    <name evidence="6" type="ORF">CTheo_2934</name>
</gene>
<dbReference type="PANTHER" id="PTHR10545:SF29">
    <property type="entry name" value="GH14572P-RELATED"/>
    <property type="match status" value="1"/>
</dbReference>
<evidence type="ECO:0000256" key="4">
    <source>
        <dbReference type="SAM" id="Coils"/>
    </source>
</evidence>
<dbReference type="Pfam" id="PF00583">
    <property type="entry name" value="Acetyltransf_1"/>
    <property type="match status" value="1"/>
</dbReference>
<dbReference type="InterPro" id="IPR000182">
    <property type="entry name" value="GNAT_dom"/>
</dbReference>
<protein>
    <recommendedName>
        <fullName evidence="5">N-acetyltransferase domain-containing protein</fullName>
    </recommendedName>
</protein>
<organism evidence="6 7">
    <name type="scientific">Ceratobasidium theobromae</name>
    <dbReference type="NCBI Taxonomy" id="1582974"/>
    <lineage>
        <taxon>Eukaryota</taxon>
        <taxon>Fungi</taxon>
        <taxon>Dikarya</taxon>
        <taxon>Basidiomycota</taxon>
        <taxon>Agaricomycotina</taxon>
        <taxon>Agaricomycetes</taxon>
        <taxon>Cantharellales</taxon>
        <taxon>Ceratobasidiaceae</taxon>
        <taxon>Ceratobasidium</taxon>
    </lineage>
</organism>
<keyword evidence="4" id="KW-0175">Coiled coil</keyword>
<reference evidence="6 7" key="1">
    <citation type="journal article" date="2019" name="Fungal Biol. Biotechnol.">
        <title>Draft genome sequence of fastidious pathogen Ceratobasidium theobromae, which causes vascular-streak dieback in Theobroma cacao.</title>
        <authorList>
            <person name="Ali S.S."/>
            <person name="Asman A."/>
            <person name="Shao J."/>
            <person name="Firmansyah A.P."/>
            <person name="Susilo A.W."/>
            <person name="Rosmana A."/>
            <person name="McMahon P."/>
            <person name="Junaid M."/>
            <person name="Guest D."/>
            <person name="Kheng T.Y."/>
            <person name="Meinhardt L.W."/>
            <person name="Bailey B.A."/>
        </authorList>
    </citation>
    <scope>NUCLEOTIDE SEQUENCE [LARGE SCALE GENOMIC DNA]</scope>
    <source>
        <strain evidence="6 7">CT2</strain>
    </source>
</reference>
<keyword evidence="2" id="KW-0808">Transferase</keyword>
<proteinExistence type="inferred from homology"/>
<evidence type="ECO:0000256" key="2">
    <source>
        <dbReference type="ARBA" id="ARBA00022679"/>
    </source>
</evidence>
<dbReference type="AlphaFoldDB" id="A0A5N5QQ22"/>
<dbReference type="PROSITE" id="PS51186">
    <property type="entry name" value="GNAT"/>
    <property type="match status" value="1"/>
</dbReference>
<evidence type="ECO:0000259" key="5">
    <source>
        <dbReference type="PROSITE" id="PS51186"/>
    </source>
</evidence>
<dbReference type="GO" id="GO:0008080">
    <property type="term" value="F:N-acetyltransferase activity"/>
    <property type="evidence" value="ECO:0007669"/>
    <property type="project" value="TreeGrafter"/>
</dbReference>
<evidence type="ECO:0000313" key="7">
    <source>
        <dbReference type="Proteomes" id="UP000383932"/>
    </source>
</evidence>
<dbReference type="PANTHER" id="PTHR10545">
    <property type="entry name" value="DIAMINE N-ACETYLTRANSFERASE"/>
    <property type="match status" value="1"/>
</dbReference>
<feature type="coiled-coil region" evidence="4">
    <location>
        <begin position="17"/>
        <end position="44"/>
    </location>
</feature>
<evidence type="ECO:0000256" key="1">
    <source>
        <dbReference type="ARBA" id="ARBA00008694"/>
    </source>
</evidence>
<evidence type="ECO:0000256" key="3">
    <source>
        <dbReference type="ARBA" id="ARBA00023315"/>
    </source>
</evidence>
<dbReference type="SUPFAM" id="SSF55729">
    <property type="entry name" value="Acyl-CoA N-acyltransferases (Nat)"/>
    <property type="match status" value="1"/>
</dbReference>
<keyword evidence="7" id="KW-1185">Reference proteome</keyword>
<sequence length="167" mass="18924">MTSFHVRPAERKDVPRIIQLIKDLATYEKELESAKATEELLILNIFERHIASALVACLGSPENPGETIGIAIYFFNFSTWTGRPGLYLEDLYVSPEHRNLGIGKALFGHLGKVAEENDCARLDWSVLKWNAPSIAFYEKVLGAKPMDEWQGMRLEVEGIQNLRKYVS</sequence>
<dbReference type="InterPro" id="IPR051016">
    <property type="entry name" value="Diverse_Substrate_AcTransf"/>
</dbReference>